<feature type="region of interest" description="Disordered" evidence="1">
    <location>
        <begin position="153"/>
        <end position="199"/>
    </location>
</feature>
<evidence type="ECO:0008006" key="4">
    <source>
        <dbReference type="Google" id="ProtNLM"/>
    </source>
</evidence>
<evidence type="ECO:0000313" key="3">
    <source>
        <dbReference type="Proteomes" id="UP000078447"/>
    </source>
</evidence>
<evidence type="ECO:0000256" key="1">
    <source>
        <dbReference type="SAM" id="MobiDB-lite"/>
    </source>
</evidence>
<feature type="compositionally biased region" description="Basic and acidic residues" evidence="1">
    <location>
        <begin position="77"/>
        <end position="86"/>
    </location>
</feature>
<feature type="compositionally biased region" description="Polar residues" evidence="1">
    <location>
        <begin position="280"/>
        <end position="293"/>
    </location>
</feature>
<feature type="compositionally biased region" description="Acidic residues" evidence="1">
    <location>
        <begin position="87"/>
        <end position="111"/>
    </location>
</feature>
<feature type="compositionally biased region" description="Acidic residues" evidence="1">
    <location>
        <begin position="162"/>
        <end position="182"/>
    </location>
</feature>
<organism evidence="2 3">
    <name type="scientific">Exiguobacterium undae</name>
    <dbReference type="NCBI Taxonomy" id="169177"/>
    <lineage>
        <taxon>Bacteria</taxon>
        <taxon>Bacillati</taxon>
        <taxon>Bacillota</taxon>
        <taxon>Bacilli</taxon>
        <taxon>Bacillales</taxon>
        <taxon>Bacillales Family XII. Incertae Sedis</taxon>
        <taxon>Exiguobacterium</taxon>
    </lineage>
</organism>
<reference evidence="2 3" key="1">
    <citation type="submission" date="2016-03" db="EMBL/GenBank/DDBJ databases">
        <authorList>
            <person name="Cho S.-Y."/>
            <person name="Lim S."/>
            <person name="Kim H."/>
            <person name="Soh E.H."/>
            <person name="Moon J.S."/>
        </authorList>
    </citation>
    <scope>NUCLEOTIDE SEQUENCE [LARGE SCALE GENOMIC DNA]</scope>
    <source>
        <strain evidence="2 3">KCTC 3810</strain>
    </source>
</reference>
<dbReference type="EMBL" id="LVVL01000001">
    <property type="protein sequence ID" value="OAN14727.1"/>
    <property type="molecule type" value="Genomic_DNA"/>
</dbReference>
<name>A0ABX2V943_9BACL</name>
<sequence length="351" mass="39548">MSNRYEQSLKEQAARIRRELAGEKETKPVERPKKEEREDRFVLTDVPSPIYGFQRPKKQRSIQEEGISDESEVEVSSELKEEKMEESLVDATDETNETSEIETMEQTDSTEADAGLVPTTDSDLLVPEPILEQVPEERVEEMQPEIVHVVATEENEVRLEEATDETNETSEIETMEQTDSTEADAGLVPTTDSDLLVPEPVIEQVPENRVEEIQPEIVHVAATEENELRLEEATDVQENVLLTSPLLESESRDSAQSAEPVEIGQAEPQHMEEDRESEPVFQTTDENAANVSLTTIEETPEKPTEETVISQADQVSIKKPVGPPVNVVMTTKDLMAMYRARREQNNLHGKK</sequence>
<feature type="compositionally biased region" description="Basic and acidic residues" evidence="1">
    <location>
        <begin position="16"/>
        <end position="42"/>
    </location>
</feature>
<evidence type="ECO:0000313" key="2">
    <source>
        <dbReference type="EMBL" id="OAN14727.1"/>
    </source>
</evidence>
<proteinExistence type="predicted"/>
<accession>A0ABX2V943</accession>
<dbReference type="Proteomes" id="UP000078447">
    <property type="component" value="Unassembled WGS sequence"/>
</dbReference>
<keyword evidence="3" id="KW-1185">Reference proteome</keyword>
<feature type="compositionally biased region" description="Acidic residues" evidence="1">
    <location>
        <begin position="66"/>
        <end position="75"/>
    </location>
</feature>
<comment type="caution">
    <text evidence="2">The sequence shown here is derived from an EMBL/GenBank/DDBJ whole genome shotgun (WGS) entry which is preliminary data.</text>
</comment>
<feature type="region of interest" description="Disordered" evidence="1">
    <location>
        <begin position="243"/>
        <end position="311"/>
    </location>
</feature>
<feature type="region of interest" description="Disordered" evidence="1">
    <location>
        <begin position="16"/>
        <end position="127"/>
    </location>
</feature>
<protein>
    <recommendedName>
        <fullName evidence="4">DNA translocase FtsK</fullName>
    </recommendedName>
</protein>
<gene>
    <name evidence="2" type="ORF">A3783_01985</name>
</gene>
<dbReference type="RefSeq" id="WP_028105853.1">
    <property type="nucleotide sequence ID" value="NZ_LVVL01000001.1"/>
</dbReference>